<dbReference type="GO" id="GO:0046872">
    <property type="term" value="F:metal ion binding"/>
    <property type="evidence" value="ECO:0007669"/>
    <property type="project" value="UniProtKB-KW"/>
</dbReference>
<evidence type="ECO:0000256" key="12">
    <source>
        <dbReference type="ARBA" id="ARBA00022801"/>
    </source>
</evidence>
<proteinExistence type="inferred from homology"/>
<evidence type="ECO:0000256" key="16">
    <source>
        <dbReference type="ARBA" id="ARBA00023049"/>
    </source>
</evidence>
<evidence type="ECO:0000256" key="15">
    <source>
        <dbReference type="ARBA" id="ARBA00023034"/>
    </source>
</evidence>
<evidence type="ECO:0000256" key="10">
    <source>
        <dbReference type="ARBA" id="ARBA00022723"/>
    </source>
</evidence>
<keyword evidence="15" id="KW-0333">Golgi apparatus</keyword>
<dbReference type="GO" id="GO:0043171">
    <property type="term" value="P:peptide catabolic process"/>
    <property type="evidence" value="ECO:0007669"/>
    <property type="project" value="TreeGrafter"/>
</dbReference>
<evidence type="ECO:0000256" key="5">
    <source>
        <dbReference type="ARBA" id="ARBA00010918"/>
    </source>
</evidence>
<dbReference type="GO" id="GO:0005615">
    <property type="term" value="C:extracellular space"/>
    <property type="evidence" value="ECO:0007669"/>
    <property type="project" value="TreeGrafter"/>
</dbReference>
<dbReference type="PANTHER" id="PTHR12053:SF3">
    <property type="entry name" value="CARBOXYPEPTIDASE Q"/>
    <property type="match status" value="1"/>
</dbReference>
<dbReference type="InterPro" id="IPR007484">
    <property type="entry name" value="Peptidase_M28"/>
</dbReference>
<dbReference type="FunFam" id="3.40.630.10:FF:000036">
    <property type="entry name" value="Carboxypeptidase Q"/>
    <property type="match status" value="1"/>
</dbReference>
<keyword evidence="18" id="KW-0325">Glycoprotein</keyword>
<dbReference type="AlphaFoldDB" id="A0AAV8Y929"/>
<dbReference type="Gene3D" id="3.40.630.10">
    <property type="entry name" value="Zn peptidases"/>
    <property type="match status" value="1"/>
</dbReference>
<accession>A0AAV8Y929</accession>
<evidence type="ECO:0000313" key="24">
    <source>
        <dbReference type="EMBL" id="KAJ8947305.1"/>
    </source>
</evidence>
<dbReference type="GO" id="GO:0004180">
    <property type="term" value="F:carboxypeptidase activity"/>
    <property type="evidence" value="ECO:0007669"/>
    <property type="project" value="UniProtKB-KW"/>
</dbReference>
<evidence type="ECO:0000256" key="7">
    <source>
        <dbReference type="ARBA" id="ARBA00022525"/>
    </source>
</evidence>
<keyword evidence="10" id="KW-0479">Metal-binding</keyword>
<keyword evidence="7" id="KW-0964">Secreted</keyword>
<evidence type="ECO:0000259" key="23">
    <source>
        <dbReference type="Pfam" id="PF04389"/>
    </source>
</evidence>
<comment type="subcellular location">
    <subcellularLocation>
        <location evidence="1">Endoplasmic reticulum</location>
    </subcellularLocation>
    <subcellularLocation>
        <location evidence="3">Golgi apparatus</location>
    </subcellularLocation>
    <subcellularLocation>
        <location evidence="2">Lysosome</location>
    </subcellularLocation>
    <subcellularLocation>
        <location evidence="4">Secreted</location>
    </subcellularLocation>
</comment>
<keyword evidence="11 22" id="KW-0732">Signal</keyword>
<evidence type="ECO:0000256" key="22">
    <source>
        <dbReference type="SAM" id="SignalP"/>
    </source>
</evidence>
<dbReference type="EMBL" id="JAPWTK010000164">
    <property type="protein sequence ID" value="KAJ8947305.1"/>
    <property type="molecule type" value="Genomic_DNA"/>
</dbReference>
<evidence type="ECO:0000256" key="17">
    <source>
        <dbReference type="ARBA" id="ARBA00023145"/>
    </source>
</evidence>
<keyword evidence="12" id="KW-0378">Hydrolase</keyword>
<evidence type="ECO:0000256" key="20">
    <source>
        <dbReference type="ARBA" id="ARBA00025833"/>
    </source>
</evidence>
<dbReference type="GO" id="GO:0005764">
    <property type="term" value="C:lysosome"/>
    <property type="evidence" value="ECO:0007669"/>
    <property type="project" value="UniProtKB-SubCell"/>
</dbReference>
<sequence>MFGIDVLSLLLLLIAAVTSDVTDNELDDSCDLSSDLLTEIESYGPTVETIINSVLNGKFKGGTYNELADFVDKFGARLSGTQNLEDSIDYMLALMNEYDLENVHGEDVEVPHWLRGIEVGEMVEPRTAEIEVLALGSSVGTPQEGIEAEVLVVRSFDELDEANFSAAASGKIVVYNYEFVSYGVSVAYRSQGARRAARYGAVAALVKSVAPFSMYTTHTGQQAYEDNTTQIPALAITAEDAAMFQRYQDRGEKIVVKLNVTTQILPDETSRNSIAEIVGSEQPEKIVLVSGHLDSWDVGVGAMDDGGGAFISWYALAVLKSLGLRPKRTLRAVLWTAEEPGLVGAYAYNTTHYDELDNHTFVMESDEGTFTPQGLIYTAGTRGGCILAEIMKLLTAINATQAVYSSGGVGSDISIWTNVIPGGSLLNANERYFWFHHSEADTMDVLNPDDLDKSTALWASVAYIIADLSEEFPRDFNRTTADLTKSELMKKVMESVAANKIKLL</sequence>
<keyword evidence="17" id="KW-0865">Zymogen</keyword>
<evidence type="ECO:0000256" key="2">
    <source>
        <dbReference type="ARBA" id="ARBA00004371"/>
    </source>
</evidence>
<name>A0AAV8Y929_9CUCU</name>
<dbReference type="GO" id="GO:0006508">
    <property type="term" value="P:proteolysis"/>
    <property type="evidence" value="ECO:0007669"/>
    <property type="project" value="UniProtKB-KW"/>
</dbReference>
<protein>
    <recommendedName>
        <fullName evidence="6">Carboxypeptidase Q</fullName>
    </recommendedName>
    <alternativeName>
        <fullName evidence="21">Plasma glutamate carboxypeptidase</fullName>
    </alternativeName>
</protein>
<dbReference type="GO" id="GO:0005794">
    <property type="term" value="C:Golgi apparatus"/>
    <property type="evidence" value="ECO:0007669"/>
    <property type="project" value="UniProtKB-SubCell"/>
</dbReference>
<dbReference type="Gene3D" id="3.50.30.30">
    <property type="match status" value="1"/>
</dbReference>
<evidence type="ECO:0000256" key="14">
    <source>
        <dbReference type="ARBA" id="ARBA00022833"/>
    </source>
</evidence>
<evidence type="ECO:0000256" key="4">
    <source>
        <dbReference type="ARBA" id="ARBA00004613"/>
    </source>
</evidence>
<comment type="subunit">
    <text evidence="20">Homodimer. The monomeric form is inactive while the homodimer is active.</text>
</comment>
<dbReference type="SUPFAM" id="SSF53187">
    <property type="entry name" value="Zn-dependent exopeptidases"/>
    <property type="match status" value="1"/>
</dbReference>
<evidence type="ECO:0000256" key="19">
    <source>
        <dbReference type="ARBA" id="ARBA00023228"/>
    </source>
</evidence>
<evidence type="ECO:0000256" key="11">
    <source>
        <dbReference type="ARBA" id="ARBA00022729"/>
    </source>
</evidence>
<evidence type="ECO:0000256" key="9">
    <source>
        <dbReference type="ARBA" id="ARBA00022670"/>
    </source>
</evidence>
<keyword evidence="19" id="KW-0458">Lysosome</keyword>
<comment type="similarity">
    <text evidence="5">Belongs to the peptidase M28 family.</text>
</comment>
<dbReference type="FunFam" id="3.50.30.30:FF:000009">
    <property type="entry name" value="Carboxypeptidase Q"/>
    <property type="match status" value="1"/>
</dbReference>
<evidence type="ECO:0000256" key="21">
    <source>
        <dbReference type="ARBA" id="ARBA00033328"/>
    </source>
</evidence>
<dbReference type="GO" id="GO:0070573">
    <property type="term" value="F:metallodipeptidase activity"/>
    <property type="evidence" value="ECO:0007669"/>
    <property type="project" value="InterPro"/>
</dbReference>
<keyword evidence="16" id="KW-0482">Metalloprotease</keyword>
<dbReference type="Pfam" id="PF04389">
    <property type="entry name" value="Peptidase_M28"/>
    <property type="match status" value="1"/>
</dbReference>
<keyword evidence="25" id="KW-1185">Reference proteome</keyword>
<dbReference type="GO" id="GO:0005783">
    <property type="term" value="C:endoplasmic reticulum"/>
    <property type="evidence" value="ECO:0007669"/>
    <property type="project" value="UniProtKB-SubCell"/>
</dbReference>
<keyword evidence="9" id="KW-0645">Protease</keyword>
<dbReference type="Proteomes" id="UP001162162">
    <property type="component" value="Unassembled WGS sequence"/>
</dbReference>
<feature type="signal peptide" evidence="22">
    <location>
        <begin position="1"/>
        <end position="19"/>
    </location>
</feature>
<keyword evidence="14" id="KW-0862">Zinc</keyword>
<keyword evidence="13" id="KW-0256">Endoplasmic reticulum</keyword>
<evidence type="ECO:0000256" key="13">
    <source>
        <dbReference type="ARBA" id="ARBA00022824"/>
    </source>
</evidence>
<dbReference type="CDD" id="cd03883">
    <property type="entry name" value="M28_Pgcp_like"/>
    <property type="match status" value="1"/>
</dbReference>
<evidence type="ECO:0000256" key="6">
    <source>
        <dbReference type="ARBA" id="ARBA00014116"/>
    </source>
</evidence>
<evidence type="ECO:0000256" key="8">
    <source>
        <dbReference type="ARBA" id="ARBA00022645"/>
    </source>
</evidence>
<evidence type="ECO:0000256" key="18">
    <source>
        <dbReference type="ARBA" id="ARBA00023180"/>
    </source>
</evidence>
<evidence type="ECO:0000313" key="25">
    <source>
        <dbReference type="Proteomes" id="UP001162162"/>
    </source>
</evidence>
<reference evidence="24" key="1">
    <citation type="journal article" date="2023" name="Insect Mol. Biol.">
        <title>Genome sequencing provides insights into the evolution of gene families encoding plant cell wall-degrading enzymes in longhorned beetles.</title>
        <authorList>
            <person name="Shin N.R."/>
            <person name="Okamura Y."/>
            <person name="Kirsch R."/>
            <person name="Pauchet Y."/>
        </authorList>
    </citation>
    <scope>NUCLEOTIDE SEQUENCE</scope>
    <source>
        <strain evidence="24">AMC_N1</strain>
    </source>
</reference>
<feature type="domain" description="Peptidase M28" evidence="23">
    <location>
        <begin position="272"/>
        <end position="461"/>
    </location>
</feature>
<comment type="caution">
    <text evidence="24">The sequence shown here is derived from an EMBL/GenBank/DDBJ whole genome shotgun (WGS) entry which is preliminary data.</text>
</comment>
<evidence type="ECO:0000256" key="1">
    <source>
        <dbReference type="ARBA" id="ARBA00004240"/>
    </source>
</evidence>
<dbReference type="InterPro" id="IPR039866">
    <property type="entry name" value="CPQ"/>
</dbReference>
<organism evidence="24 25">
    <name type="scientific">Aromia moschata</name>
    <dbReference type="NCBI Taxonomy" id="1265417"/>
    <lineage>
        <taxon>Eukaryota</taxon>
        <taxon>Metazoa</taxon>
        <taxon>Ecdysozoa</taxon>
        <taxon>Arthropoda</taxon>
        <taxon>Hexapoda</taxon>
        <taxon>Insecta</taxon>
        <taxon>Pterygota</taxon>
        <taxon>Neoptera</taxon>
        <taxon>Endopterygota</taxon>
        <taxon>Coleoptera</taxon>
        <taxon>Polyphaga</taxon>
        <taxon>Cucujiformia</taxon>
        <taxon>Chrysomeloidea</taxon>
        <taxon>Cerambycidae</taxon>
        <taxon>Cerambycinae</taxon>
        <taxon>Callichromatini</taxon>
        <taxon>Aromia</taxon>
    </lineage>
</organism>
<keyword evidence="8" id="KW-0121">Carboxypeptidase</keyword>
<dbReference type="PANTHER" id="PTHR12053">
    <property type="entry name" value="PROTEASE FAMILY M28 PLASMA GLUTAMATE CARBOXYPEPTIDASE-RELATED"/>
    <property type="match status" value="1"/>
</dbReference>
<gene>
    <name evidence="24" type="ORF">NQ318_004557</name>
</gene>
<feature type="chain" id="PRO_5043776387" description="Carboxypeptidase Q" evidence="22">
    <location>
        <begin position="20"/>
        <end position="504"/>
    </location>
</feature>
<evidence type="ECO:0000256" key="3">
    <source>
        <dbReference type="ARBA" id="ARBA00004555"/>
    </source>
</evidence>